<dbReference type="InterPro" id="IPR010799">
    <property type="entry name" value="MlrC_C"/>
</dbReference>
<name>A0A381YQR3_9ZZZZ</name>
<protein>
    <recommendedName>
        <fullName evidence="4">Microcystin LR degradation protein MlrC N-terminal domain-containing protein</fullName>
    </recommendedName>
</protein>
<feature type="domain" description="Microcystin LR degradation protein MlrC N-terminal" evidence="2">
    <location>
        <begin position="6"/>
        <end position="280"/>
    </location>
</feature>
<dbReference type="AlphaFoldDB" id="A0A381YQR3"/>
<evidence type="ECO:0000259" key="2">
    <source>
        <dbReference type="Pfam" id="PF07364"/>
    </source>
</evidence>
<feature type="domain" description="Microcystin LR degradation protein MlrC C-terminal" evidence="1">
    <location>
        <begin position="289"/>
        <end position="441"/>
    </location>
</feature>
<evidence type="ECO:0000313" key="3">
    <source>
        <dbReference type="EMBL" id="SVA78972.1"/>
    </source>
</evidence>
<evidence type="ECO:0008006" key="4">
    <source>
        <dbReference type="Google" id="ProtNLM"/>
    </source>
</evidence>
<organism evidence="3">
    <name type="scientific">marine metagenome</name>
    <dbReference type="NCBI Taxonomy" id="408172"/>
    <lineage>
        <taxon>unclassified sequences</taxon>
        <taxon>metagenomes</taxon>
        <taxon>ecological metagenomes</taxon>
    </lineage>
</organism>
<dbReference type="Pfam" id="PF07171">
    <property type="entry name" value="MlrC_C"/>
    <property type="match status" value="1"/>
</dbReference>
<evidence type="ECO:0000259" key="1">
    <source>
        <dbReference type="Pfam" id="PF07171"/>
    </source>
</evidence>
<dbReference type="EMBL" id="UINC01018738">
    <property type="protein sequence ID" value="SVA78972.1"/>
    <property type="molecule type" value="Genomic_DNA"/>
</dbReference>
<reference evidence="3" key="1">
    <citation type="submission" date="2018-05" db="EMBL/GenBank/DDBJ databases">
        <authorList>
            <person name="Lanie J.A."/>
            <person name="Ng W.-L."/>
            <person name="Kazmierczak K.M."/>
            <person name="Andrzejewski T.M."/>
            <person name="Davidsen T.M."/>
            <person name="Wayne K.J."/>
            <person name="Tettelin H."/>
            <person name="Glass J.I."/>
            <person name="Rusch D."/>
            <person name="Podicherti R."/>
            <person name="Tsui H.-C.T."/>
            <person name="Winkler M.E."/>
        </authorList>
    </citation>
    <scope>NUCLEOTIDE SEQUENCE</scope>
</reference>
<sequence length="470" mass="51901">MSSQKRIAIGGISTECSTYSPLFQTEDDFNKIEGDSLVELLNFPFSSFNIHAQPLFFCKSLPGGPVEAEYYSSAKDKFLKLLEAACPLEGVLLMMHGAMHVPDIEDPEGNWISEVRSIVGGNCIIAVCFDLHGNVTDEIIENIDIFTAYRTAPHIDIESTYHRAAKLLAGAVNGDFRPEVVWSSIPVLVSGEMSSTFAEPCRSIYKQLEIFDQRKGVLDSNLMIGYVWADIKTAGASAVVTCSDQQSGIEACTEIAYMYWNNRNKLNFDMHAGEVDKVLKLIPEEFSIVADSGDNPTAGGVGDRADVLEALIKRGIQKVLVAGIAAPGIIKELQTNVHEPISIGNRLGGGGPIIKINPERNYYKNECAVVQFQGITIVLTEQRRPFHNLSDFIELGIDLNDFTLLVVKSGYLSPELQSLSAPSYLVLTDGAVCQHFDRLENKFRKRPLFPFQKPEEFVPLVSHKQLFSIS</sequence>
<dbReference type="Pfam" id="PF07364">
    <property type="entry name" value="DUF1485"/>
    <property type="match status" value="1"/>
</dbReference>
<gene>
    <name evidence="3" type="ORF">METZ01_LOCUS131826</name>
</gene>
<proteinExistence type="predicted"/>
<accession>A0A381YQR3</accession>
<dbReference type="InterPro" id="IPR015995">
    <property type="entry name" value="MlrC_N"/>
</dbReference>